<dbReference type="KEGG" id="laj:A0128_07330"/>
<evidence type="ECO:0008006" key="4">
    <source>
        <dbReference type="Google" id="ProtNLM"/>
    </source>
</evidence>
<sequence>MNKVAVVIGASEGIGFACAKSLLEAGNKVCIVSRSREKLDLAVAQLSEVSQEKIISFAADIGEPNSVQEISHFVESNWGDIGILINSNGGPKAGKLLTLSDEDWHKGFDTFAMPVIRAIREFSKNMIKNQWGRIVTIGSIAAKEPIENLDLSNFIRSGFLGLHKSVSRDLAKHNVNVHMVQPGSILTSRTKQRISQRAADLGISYEESEKLSLSKIPKGKIGDPEEVGSLVRFLCSEHSGYLTGTSIYVDGGMSVST</sequence>
<name>A0A1D7UVS6_9LEPT</name>
<keyword evidence="3" id="KW-1185">Reference proteome</keyword>
<dbReference type="CDD" id="cd05344">
    <property type="entry name" value="BKR_like_SDR_like"/>
    <property type="match status" value="1"/>
</dbReference>
<accession>A0A1D7UVS6</accession>
<dbReference type="EMBL" id="CP015217">
    <property type="protein sequence ID" value="AOP33668.1"/>
    <property type="molecule type" value="Genomic_DNA"/>
</dbReference>
<proteinExistence type="inferred from homology"/>
<dbReference type="Pfam" id="PF13561">
    <property type="entry name" value="adh_short_C2"/>
    <property type="match status" value="1"/>
</dbReference>
<dbReference type="InterPro" id="IPR036291">
    <property type="entry name" value="NAD(P)-bd_dom_sf"/>
</dbReference>
<evidence type="ECO:0000313" key="3">
    <source>
        <dbReference type="Proteomes" id="UP000094197"/>
    </source>
</evidence>
<dbReference type="PANTHER" id="PTHR42879">
    <property type="entry name" value="3-OXOACYL-(ACYL-CARRIER-PROTEIN) REDUCTASE"/>
    <property type="match status" value="1"/>
</dbReference>
<comment type="similarity">
    <text evidence="1">Belongs to the short-chain dehydrogenases/reductases (SDR) family.</text>
</comment>
<dbReference type="PANTHER" id="PTHR42879:SF6">
    <property type="entry name" value="NADPH-DEPENDENT REDUCTASE BACG"/>
    <property type="match status" value="1"/>
</dbReference>
<gene>
    <name evidence="2" type="ORF">A0128_07330</name>
</gene>
<dbReference type="InterPro" id="IPR002347">
    <property type="entry name" value="SDR_fam"/>
</dbReference>
<reference evidence="2 3" key="1">
    <citation type="submission" date="2016-04" db="EMBL/GenBank/DDBJ databases">
        <title>Complete genome seqeunce of Leptospira alstonii serovar Room22.</title>
        <authorList>
            <person name="Nally J.E."/>
            <person name="Bayles D.O."/>
            <person name="Hurley D."/>
            <person name="Fanning S."/>
            <person name="McMahon B.J."/>
            <person name="Arent Z."/>
        </authorList>
    </citation>
    <scope>NUCLEOTIDE SEQUENCE [LARGE SCALE GENOMIC DNA]</scope>
    <source>
        <strain evidence="2 3">GWTS #1</strain>
    </source>
</reference>
<evidence type="ECO:0000256" key="1">
    <source>
        <dbReference type="ARBA" id="ARBA00006484"/>
    </source>
</evidence>
<dbReference type="Gene3D" id="3.40.50.720">
    <property type="entry name" value="NAD(P)-binding Rossmann-like Domain"/>
    <property type="match status" value="1"/>
</dbReference>
<dbReference type="SUPFAM" id="SSF51735">
    <property type="entry name" value="NAD(P)-binding Rossmann-fold domains"/>
    <property type="match status" value="1"/>
</dbReference>
<dbReference type="Proteomes" id="UP000094197">
    <property type="component" value="Chromosome 1"/>
</dbReference>
<evidence type="ECO:0000313" key="2">
    <source>
        <dbReference type="EMBL" id="AOP33668.1"/>
    </source>
</evidence>
<protein>
    <recommendedName>
        <fullName evidence="4">3-oxoacyl-ACP reductase</fullName>
    </recommendedName>
</protein>
<dbReference type="InterPro" id="IPR050259">
    <property type="entry name" value="SDR"/>
</dbReference>
<dbReference type="PRINTS" id="PR00081">
    <property type="entry name" value="GDHRDH"/>
</dbReference>
<organism evidence="2 3">
    <name type="scientific">Leptospira tipperaryensis</name>
    <dbReference type="NCBI Taxonomy" id="2564040"/>
    <lineage>
        <taxon>Bacteria</taxon>
        <taxon>Pseudomonadati</taxon>
        <taxon>Spirochaetota</taxon>
        <taxon>Spirochaetia</taxon>
        <taxon>Leptospirales</taxon>
        <taxon>Leptospiraceae</taxon>
        <taxon>Leptospira</taxon>
    </lineage>
</organism>
<dbReference type="AlphaFoldDB" id="A0A1D7UVS6"/>